<feature type="region of interest" description="Disordered" evidence="1">
    <location>
        <begin position="515"/>
        <end position="561"/>
    </location>
</feature>
<dbReference type="AlphaFoldDB" id="A0AAN7VZ57"/>
<dbReference type="Proteomes" id="UP001306508">
    <property type="component" value="Unassembled WGS sequence"/>
</dbReference>
<keyword evidence="2" id="KW-0472">Membrane</keyword>
<gene>
    <name evidence="3" type="ORF">RI543_004762</name>
</gene>
<evidence type="ECO:0000256" key="2">
    <source>
        <dbReference type="SAM" id="Phobius"/>
    </source>
</evidence>
<feature type="compositionally biased region" description="Polar residues" evidence="1">
    <location>
        <begin position="543"/>
        <end position="553"/>
    </location>
</feature>
<dbReference type="Pfam" id="PF01803">
    <property type="entry name" value="LIM_bind"/>
    <property type="match status" value="1"/>
</dbReference>
<feature type="compositionally biased region" description="Low complexity" evidence="1">
    <location>
        <begin position="164"/>
        <end position="175"/>
    </location>
</feature>
<comment type="caution">
    <text evidence="3">The sequence shown here is derived from an EMBL/GenBank/DDBJ whole genome shotgun (WGS) entry which is preliminary data.</text>
</comment>
<reference evidence="4" key="1">
    <citation type="submission" date="2023-07" db="EMBL/GenBank/DDBJ databases">
        <title>A draft genome of Kazachstania heterogenica Y-27499.</title>
        <authorList>
            <person name="Donic C."/>
            <person name="Kralova J.S."/>
            <person name="Fidel L."/>
            <person name="Ben-Dor S."/>
            <person name="Jung S."/>
        </authorList>
    </citation>
    <scope>NUCLEOTIDE SEQUENCE [LARGE SCALE GENOMIC DNA]</scope>
    <source>
        <strain evidence="4">Y27499</strain>
    </source>
</reference>
<protein>
    <submittedName>
        <fullName evidence="3">Uncharacterized protein</fullName>
    </submittedName>
</protein>
<evidence type="ECO:0000313" key="3">
    <source>
        <dbReference type="EMBL" id="KAK5774004.1"/>
    </source>
</evidence>
<accession>A0AAN7VZ57</accession>
<evidence type="ECO:0000313" key="4">
    <source>
        <dbReference type="Proteomes" id="UP001306508"/>
    </source>
</evidence>
<dbReference type="PANTHER" id="PTHR10378">
    <property type="entry name" value="LIM DOMAIN-BINDING PROTEIN"/>
    <property type="match status" value="1"/>
</dbReference>
<feature type="compositionally biased region" description="Low complexity" evidence="1">
    <location>
        <begin position="61"/>
        <end position="89"/>
    </location>
</feature>
<dbReference type="InterPro" id="IPR029005">
    <property type="entry name" value="LIM-bd/SEUSS"/>
</dbReference>
<dbReference type="EMBL" id="JAWIZZ010000059">
    <property type="protein sequence ID" value="KAK5774004.1"/>
    <property type="molecule type" value="Genomic_DNA"/>
</dbReference>
<keyword evidence="4" id="KW-1185">Reference proteome</keyword>
<feature type="compositionally biased region" description="Polar residues" evidence="1">
    <location>
        <begin position="515"/>
        <end position="533"/>
    </location>
</feature>
<feature type="compositionally biased region" description="Polar residues" evidence="1">
    <location>
        <begin position="90"/>
        <end position="119"/>
    </location>
</feature>
<feature type="region of interest" description="Disordered" evidence="1">
    <location>
        <begin position="41"/>
        <end position="178"/>
    </location>
</feature>
<keyword evidence="2" id="KW-0812">Transmembrane</keyword>
<proteinExistence type="predicted"/>
<name>A0AAN7VZ57_9SACH</name>
<feature type="compositionally biased region" description="Low complexity" evidence="1">
    <location>
        <begin position="41"/>
        <end position="53"/>
    </location>
</feature>
<sequence length="561" mass="63627">MNQNNQINNNEVPLTASYNNSQAIYNQSRFSWENNVDMRGFPPNNNRNNNFGNTSYEYLKNRNSNNETNNSYDNDNINRNYNDASNANISNYSRHQQQHSINPQTDTNIQPPQGQQSLQKEAVSNPGGTPVVYQSHMSKPVISGTSITSPYINVNEPTQYKSPNSTSTNTTNNNNGETVFSEGMLQDAEKLRPQPLPPALFSYPIRKYISNLAILKFHDMVNTINNAGNNMNKLEYWQHFVKEMFTPYATVRYSKTSNIDYRKFNFLVSLIPVIFVTLWKLGVVRIDIALQQIKCEVLSNSCIFISCPKATLTYHYADASYITYYIQFKGIYSSSLKLEFGDLCMHGFVPGIEWSALERLLSNQQSCYRIFRKLSNIDDSNAKNKSTNGSISGENSELTSRLNTAANNHPNKLNDNSYKKETFKNINDNLNHQNTNDLKDKKIPPNFDAMSQLRSCFGVFRNVSVCGSQEGLMRVMQVSNVMSTLKNLRAYQKIHGIDSPVEALEAYVQKNYNDSNSGMHAMHNTNIQNNSRLSPEGDDVTSPRYSLPTNEQDSIARAGKK</sequence>
<feature type="compositionally biased region" description="Polar residues" evidence="1">
    <location>
        <begin position="143"/>
        <end position="163"/>
    </location>
</feature>
<organism evidence="3 4">
    <name type="scientific">Arxiozyma heterogenica</name>
    <dbReference type="NCBI Taxonomy" id="278026"/>
    <lineage>
        <taxon>Eukaryota</taxon>
        <taxon>Fungi</taxon>
        <taxon>Dikarya</taxon>
        <taxon>Ascomycota</taxon>
        <taxon>Saccharomycotina</taxon>
        <taxon>Saccharomycetes</taxon>
        <taxon>Saccharomycetales</taxon>
        <taxon>Saccharomycetaceae</taxon>
        <taxon>Arxiozyma</taxon>
    </lineage>
</organism>
<evidence type="ECO:0000256" key="1">
    <source>
        <dbReference type="SAM" id="MobiDB-lite"/>
    </source>
</evidence>
<keyword evidence="2" id="KW-1133">Transmembrane helix</keyword>
<feature type="transmembrane region" description="Helical" evidence="2">
    <location>
        <begin position="264"/>
        <end position="282"/>
    </location>
</feature>